<keyword evidence="2" id="KW-1185">Reference proteome</keyword>
<feature type="transmembrane region" description="Helical" evidence="1">
    <location>
        <begin position="34"/>
        <end position="53"/>
    </location>
</feature>
<protein>
    <submittedName>
        <fullName evidence="3">Uncharacterized protein</fullName>
    </submittedName>
</protein>
<reference evidence="3" key="1">
    <citation type="submission" date="2022-11" db="UniProtKB">
        <authorList>
            <consortium name="WormBaseParasite"/>
        </authorList>
    </citation>
    <scope>IDENTIFICATION</scope>
</reference>
<keyword evidence="1" id="KW-0472">Membrane</keyword>
<sequence>MTRYCLLYSCFILCCMFMKLSTLFVKLTLMRKILLLLFIFCEFLIQVSAKPILQLFDSGGNSASLNNDARSDAIKWICLLIVLAGLCIFCVFAVAAVLKQTLFTQICLINHKIHKAATMLKLQHLCQCRPSHSRNQQYYSS</sequence>
<proteinExistence type="predicted"/>
<accession>A0A915DQI1</accession>
<evidence type="ECO:0000313" key="2">
    <source>
        <dbReference type="Proteomes" id="UP000887574"/>
    </source>
</evidence>
<name>A0A915DQI1_9BILA</name>
<organism evidence="2 3">
    <name type="scientific">Ditylenchus dipsaci</name>
    <dbReference type="NCBI Taxonomy" id="166011"/>
    <lineage>
        <taxon>Eukaryota</taxon>
        <taxon>Metazoa</taxon>
        <taxon>Ecdysozoa</taxon>
        <taxon>Nematoda</taxon>
        <taxon>Chromadorea</taxon>
        <taxon>Rhabditida</taxon>
        <taxon>Tylenchina</taxon>
        <taxon>Tylenchomorpha</taxon>
        <taxon>Sphaerularioidea</taxon>
        <taxon>Anguinidae</taxon>
        <taxon>Anguininae</taxon>
        <taxon>Ditylenchus</taxon>
    </lineage>
</organism>
<keyword evidence="1" id="KW-0812">Transmembrane</keyword>
<feature type="transmembrane region" description="Helical" evidence="1">
    <location>
        <begin position="6"/>
        <end position="27"/>
    </location>
</feature>
<evidence type="ECO:0000313" key="3">
    <source>
        <dbReference type="WBParaSite" id="jg21847"/>
    </source>
</evidence>
<keyword evidence="1" id="KW-1133">Transmembrane helix</keyword>
<evidence type="ECO:0000256" key="1">
    <source>
        <dbReference type="SAM" id="Phobius"/>
    </source>
</evidence>
<dbReference type="AlphaFoldDB" id="A0A915DQI1"/>
<feature type="transmembrane region" description="Helical" evidence="1">
    <location>
        <begin position="73"/>
        <end position="98"/>
    </location>
</feature>
<dbReference type="Proteomes" id="UP000887574">
    <property type="component" value="Unplaced"/>
</dbReference>
<dbReference type="WBParaSite" id="jg21847">
    <property type="protein sequence ID" value="jg21847"/>
    <property type="gene ID" value="jg21847"/>
</dbReference>